<evidence type="ECO:0000313" key="1">
    <source>
        <dbReference type="EMBL" id="MFB9137763.1"/>
    </source>
</evidence>
<sequence length="133" mass="15301">MEDNILKRAAAELKEAGCRVFAWQDDTYNRGWSKGDYIMLYYAFPDSPNIGYLSHGEYGMSVAYSRAYIPSRGSGSGCGIKEEATFDLATALDVLNEPLPRWCKSYGVYPEQYKDIDRWYNSDNYNKKIFKEI</sequence>
<proteinExistence type="predicted"/>
<comment type="caution">
    <text evidence="1">The sequence shown here is derived from an EMBL/GenBank/DDBJ whole genome shotgun (WGS) entry which is preliminary data.</text>
</comment>
<accession>A0ABV5HU54</accession>
<organism evidence="1 2">
    <name type="scientific">Vibrio olivae</name>
    <dbReference type="NCBI Taxonomy" id="1243002"/>
    <lineage>
        <taxon>Bacteria</taxon>
        <taxon>Pseudomonadati</taxon>
        <taxon>Pseudomonadota</taxon>
        <taxon>Gammaproteobacteria</taxon>
        <taxon>Vibrionales</taxon>
        <taxon>Vibrionaceae</taxon>
        <taxon>Vibrio</taxon>
    </lineage>
</organism>
<gene>
    <name evidence="1" type="ORF">ACFFUV_22700</name>
</gene>
<evidence type="ECO:0000313" key="2">
    <source>
        <dbReference type="Proteomes" id="UP001589645"/>
    </source>
</evidence>
<dbReference type="RefSeq" id="WP_390197991.1">
    <property type="nucleotide sequence ID" value="NZ_JBHMEP010000020.1"/>
</dbReference>
<keyword evidence="2" id="KW-1185">Reference proteome</keyword>
<dbReference type="Proteomes" id="UP001589645">
    <property type="component" value="Unassembled WGS sequence"/>
</dbReference>
<protein>
    <submittedName>
        <fullName evidence="1">Uncharacterized protein</fullName>
    </submittedName>
</protein>
<dbReference type="EMBL" id="JBHMEP010000020">
    <property type="protein sequence ID" value="MFB9137763.1"/>
    <property type="molecule type" value="Genomic_DNA"/>
</dbReference>
<reference evidence="1 2" key="1">
    <citation type="submission" date="2024-09" db="EMBL/GenBank/DDBJ databases">
        <authorList>
            <person name="Sun Q."/>
            <person name="Mori K."/>
        </authorList>
    </citation>
    <scope>NUCLEOTIDE SEQUENCE [LARGE SCALE GENOMIC DNA]</scope>
    <source>
        <strain evidence="1 2">CECT 8064</strain>
    </source>
</reference>
<name>A0ABV5HU54_9VIBR</name>